<dbReference type="Proteomes" id="UP001442841">
    <property type="component" value="Chromosome"/>
</dbReference>
<proteinExistence type="inferred from homology"/>
<dbReference type="Pfam" id="PF05949">
    <property type="entry name" value="DUF881"/>
    <property type="match status" value="1"/>
</dbReference>
<dbReference type="PANTHER" id="PTHR37313:SF1">
    <property type="entry name" value="UPF0749 PROTEIN RV1823"/>
    <property type="match status" value="1"/>
</dbReference>
<dbReference type="EMBL" id="CP154795">
    <property type="protein sequence ID" value="XAN07829.1"/>
    <property type="molecule type" value="Genomic_DNA"/>
</dbReference>
<keyword evidence="3" id="KW-0812">Transmembrane</keyword>
<evidence type="ECO:0000256" key="2">
    <source>
        <dbReference type="SAM" id="Coils"/>
    </source>
</evidence>
<keyword evidence="3" id="KW-0472">Membrane</keyword>
<dbReference type="Gene3D" id="3.30.70.1880">
    <property type="entry name" value="Protein of unknown function DUF881"/>
    <property type="match status" value="1"/>
</dbReference>
<evidence type="ECO:0000313" key="5">
    <source>
        <dbReference type="Proteomes" id="UP001442841"/>
    </source>
</evidence>
<keyword evidence="5" id="KW-1185">Reference proteome</keyword>
<comment type="similarity">
    <text evidence="1">Belongs to the UPF0749 family.</text>
</comment>
<dbReference type="PANTHER" id="PTHR37313">
    <property type="entry name" value="UPF0749 PROTEIN RV1825"/>
    <property type="match status" value="1"/>
</dbReference>
<organism evidence="4 5">
    <name type="scientific">Ammonicoccus fulvus</name>
    <dbReference type="NCBI Taxonomy" id="3138240"/>
    <lineage>
        <taxon>Bacteria</taxon>
        <taxon>Bacillati</taxon>
        <taxon>Actinomycetota</taxon>
        <taxon>Actinomycetes</taxon>
        <taxon>Propionibacteriales</taxon>
        <taxon>Propionibacteriaceae</taxon>
        <taxon>Ammonicoccus</taxon>
    </lineage>
</organism>
<reference evidence="4 5" key="1">
    <citation type="submission" date="2024-04" db="EMBL/GenBank/DDBJ databases">
        <title>Isolation of an actinomycete strain from pig manure.</title>
        <authorList>
            <person name="Gong T."/>
            <person name="Yu Z."/>
            <person name="An M."/>
            <person name="Wei C."/>
            <person name="Yang W."/>
            <person name="Liu L."/>
        </authorList>
    </citation>
    <scope>NUCLEOTIDE SEQUENCE [LARGE SCALE GENOMIC DNA]</scope>
    <source>
        <strain evidence="4 5">ZF39</strain>
    </source>
</reference>
<keyword evidence="3" id="KW-1133">Transmembrane helix</keyword>
<name>A0ABZ3FP68_9ACTN</name>
<sequence length="278" mass="30845">MTTPEAQPQVKRRKDASMDLLNDLLRNPIDPEYRLVAERTEHTGRPPRAPRWAVLLVALLIGTMFTVSAVQTTRRAPAVQTERDQLIAQIRDQEDRQDALRERIVELRLENDTHRAALLRDNEGSAAIQAEIDRLAPSTGDVAVKGPGIIIVVDDAPTDREDKLNRVLDRDLQMLANGLWAAGAEAVAINGHRLSSLTAIRSAGDAITVDYRSLTRPYRVEAIGDPRTLHARLVNTTGGQLWQGLQQNYQLRFDVSQAQELELAADPGLGLTHARRAN</sequence>
<accession>A0ABZ3FP68</accession>
<gene>
    <name evidence="4" type="ORF">AADG42_11095</name>
</gene>
<dbReference type="RefSeq" id="WP_425309287.1">
    <property type="nucleotide sequence ID" value="NZ_CP154795.1"/>
</dbReference>
<evidence type="ECO:0000313" key="4">
    <source>
        <dbReference type="EMBL" id="XAN07829.1"/>
    </source>
</evidence>
<protein>
    <submittedName>
        <fullName evidence="4">DUF881 domain-containing protein</fullName>
    </submittedName>
</protein>
<dbReference type="InterPro" id="IPR010273">
    <property type="entry name" value="DUF881"/>
</dbReference>
<evidence type="ECO:0000256" key="3">
    <source>
        <dbReference type="SAM" id="Phobius"/>
    </source>
</evidence>
<keyword evidence="2" id="KW-0175">Coiled coil</keyword>
<feature type="coiled-coil region" evidence="2">
    <location>
        <begin position="83"/>
        <end position="110"/>
    </location>
</feature>
<evidence type="ECO:0000256" key="1">
    <source>
        <dbReference type="ARBA" id="ARBA00009108"/>
    </source>
</evidence>
<feature type="transmembrane region" description="Helical" evidence="3">
    <location>
        <begin position="52"/>
        <end position="70"/>
    </location>
</feature>